<feature type="region of interest" description="Disordered" evidence="1">
    <location>
        <begin position="55"/>
        <end position="86"/>
    </location>
</feature>
<dbReference type="EMBL" id="BMAT01011332">
    <property type="protein sequence ID" value="GFR70599.1"/>
    <property type="molecule type" value="Genomic_DNA"/>
</dbReference>
<reference evidence="2 3" key="1">
    <citation type="journal article" date="2021" name="Elife">
        <title>Chloroplast acquisition without the gene transfer in kleptoplastic sea slugs, Plakobranchus ocellatus.</title>
        <authorList>
            <person name="Maeda T."/>
            <person name="Takahashi S."/>
            <person name="Yoshida T."/>
            <person name="Shimamura S."/>
            <person name="Takaki Y."/>
            <person name="Nagai Y."/>
            <person name="Toyoda A."/>
            <person name="Suzuki Y."/>
            <person name="Arimoto A."/>
            <person name="Ishii H."/>
            <person name="Satoh N."/>
            <person name="Nishiyama T."/>
            <person name="Hasebe M."/>
            <person name="Maruyama T."/>
            <person name="Minagawa J."/>
            <person name="Obokata J."/>
            <person name="Shigenobu S."/>
        </authorList>
    </citation>
    <scope>NUCLEOTIDE SEQUENCE [LARGE SCALE GENOMIC DNA]</scope>
</reference>
<keyword evidence="3" id="KW-1185">Reference proteome</keyword>
<dbReference type="AlphaFoldDB" id="A0AAV4FCB6"/>
<evidence type="ECO:0000313" key="2">
    <source>
        <dbReference type="EMBL" id="GFR70599.1"/>
    </source>
</evidence>
<name>A0AAV4FCB6_9GAST</name>
<sequence length="135" mass="15632">MKGMITNFQHQRANPWIKPRLSPPPRNLSAHQRRSSRYCKICCKTKIEMGWPSHTCSETSRQPLDPRVTKWQPQNGKKITPQTDSKMARRHCTVERNHLGTRCQTARMMAGQSQFGRLACILQHWTNKASYSVLS</sequence>
<proteinExistence type="predicted"/>
<evidence type="ECO:0000256" key="1">
    <source>
        <dbReference type="SAM" id="MobiDB-lite"/>
    </source>
</evidence>
<organism evidence="2 3">
    <name type="scientific">Elysia marginata</name>
    <dbReference type="NCBI Taxonomy" id="1093978"/>
    <lineage>
        <taxon>Eukaryota</taxon>
        <taxon>Metazoa</taxon>
        <taxon>Spiralia</taxon>
        <taxon>Lophotrochozoa</taxon>
        <taxon>Mollusca</taxon>
        <taxon>Gastropoda</taxon>
        <taxon>Heterobranchia</taxon>
        <taxon>Euthyneura</taxon>
        <taxon>Panpulmonata</taxon>
        <taxon>Sacoglossa</taxon>
        <taxon>Placobranchoidea</taxon>
        <taxon>Plakobranchidae</taxon>
        <taxon>Elysia</taxon>
    </lineage>
</organism>
<comment type="caution">
    <text evidence="2">The sequence shown here is derived from an EMBL/GenBank/DDBJ whole genome shotgun (WGS) entry which is preliminary data.</text>
</comment>
<protein>
    <submittedName>
        <fullName evidence="2">Uncharacterized protein</fullName>
    </submittedName>
</protein>
<evidence type="ECO:0000313" key="3">
    <source>
        <dbReference type="Proteomes" id="UP000762676"/>
    </source>
</evidence>
<dbReference type="Proteomes" id="UP000762676">
    <property type="component" value="Unassembled WGS sequence"/>
</dbReference>
<accession>A0AAV4FCB6</accession>
<feature type="compositionally biased region" description="Polar residues" evidence="1">
    <location>
        <begin position="71"/>
        <end position="85"/>
    </location>
</feature>
<gene>
    <name evidence="2" type="ORF">ElyMa_005656600</name>
</gene>